<dbReference type="AlphaFoldDB" id="A0AAD8CR75"/>
<dbReference type="Proteomes" id="UP001230051">
    <property type="component" value="Unassembled WGS sequence"/>
</dbReference>
<feature type="region of interest" description="Disordered" evidence="6">
    <location>
        <begin position="18"/>
        <end position="39"/>
    </location>
</feature>
<sequence>MSLSLIRKGLDLFSEDIKEGGSAAGRKKPKRRAEPNSVMNRIGSNRVGVKKQVRRIHGTAGKRRNRATVKNKPVKSAIEEYRKNQPTSHLEENLAYMLGKTVTAETKVTERIVLQNRGRQSRDRPAEEKKKPQEKSLFTEADFQNFQKEFFGRRVEVV</sequence>
<evidence type="ECO:0000256" key="2">
    <source>
        <dbReference type="ARBA" id="ARBA00007318"/>
    </source>
</evidence>
<dbReference type="EMBL" id="JAGXEW010000031">
    <property type="protein sequence ID" value="KAK1155351.1"/>
    <property type="molecule type" value="Genomic_DNA"/>
</dbReference>
<evidence type="ECO:0000256" key="5">
    <source>
        <dbReference type="ARBA" id="ARBA00032748"/>
    </source>
</evidence>
<evidence type="ECO:0000256" key="3">
    <source>
        <dbReference type="ARBA" id="ARBA00016855"/>
    </source>
</evidence>
<dbReference type="PRINTS" id="PR02029">
    <property type="entry name" value="ACTREGSIRT1"/>
</dbReference>
<feature type="region of interest" description="Disordered" evidence="6">
    <location>
        <begin position="115"/>
        <end position="140"/>
    </location>
</feature>
<dbReference type="GO" id="GO:0019899">
    <property type="term" value="F:enzyme binding"/>
    <property type="evidence" value="ECO:0007669"/>
    <property type="project" value="TreeGrafter"/>
</dbReference>
<comment type="caution">
    <text evidence="7">The sequence shown here is derived from an EMBL/GenBank/DDBJ whole genome shotgun (WGS) entry which is preliminary data.</text>
</comment>
<gene>
    <name evidence="7" type="primary">RPS19BP1</name>
    <name evidence="7" type="ORF">AOXY_G27133</name>
</gene>
<dbReference type="PANTHER" id="PTHR31454:SF2">
    <property type="entry name" value="ACTIVE REGULATOR OF SIRT1"/>
    <property type="match status" value="1"/>
</dbReference>
<evidence type="ECO:0000313" key="8">
    <source>
        <dbReference type="Proteomes" id="UP001230051"/>
    </source>
</evidence>
<keyword evidence="8" id="KW-1185">Reference proteome</keyword>
<accession>A0AAD8CR75</accession>
<name>A0AAD8CR75_ACIOX</name>
<evidence type="ECO:0000256" key="6">
    <source>
        <dbReference type="SAM" id="MobiDB-lite"/>
    </source>
</evidence>
<protein>
    <recommendedName>
        <fullName evidence="3">Active regulator of SIRT1</fullName>
    </recommendedName>
    <alternativeName>
        <fullName evidence="5">40S ribosomal protein S19-binding protein 1</fullName>
    </alternativeName>
</protein>
<reference evidence="7" key="1">
    <citation type="submission" date="2022-02" db="EMBL/GenBank/DDBJ databases">
        <title>Atlantic sturgeon de novo genome assembly.</title>
        <authorList>
            <person name="Stock M."/>
            <person name="Klopp C."/>
            <person name="Guiguen Y."/>
            <person name="Cabau C."/>
            <person name="Parinello H."/>
            <person name="Santidrian Yebra-Pimentel E."/>
            <person name="Kuhl H."/>
            <person name="Dirks R.P."/>
            <person name="Guessner J."/>
            <person name="Wuertz S."/>
            <person name="Du K."/>
            <person name="Schartl M."/>
        </authorList>
    </citation>
    <scope>NUCLEOTIDE SEQUENCE</scope>
    <source>
        <strain evidence="7">STURGEONOMICS-FGT-2020</strain>
        <tissue evidence="7">Whole blood</tissue>
    </source>
</reference>
<dbReference type="PANTHER" id="PTHR31454">
    <property type="entry name" value="ACTIVE REGULATOR OF SIRT1"/>
    <property type="match status" value="1"/>
</dbReference>
<evidence type="ECO:0000256" key="4">
    <source>
        <dbReference type="ARBA" id="ARBA00023242"/>
    </source>
</evidence>
<dbReference type="InterPro" id="IPR023262">
    <property type="entry name" value="AROS"/>
</dbReference>
<proteinExistence type="inferred from homology"/>
<dbReference type="GO" id="GO:0005730">
    <property type="term" value="C:nucleolus"/>
    <property type="evidence" value="ECO:0007669"/>
    <property type="project" value="UniProtKB-SubCell"/>
</dbReference>
<evidence type="ECO:0000313" key="7">
    <source>
        <dbReference type="EMBL" id="KAK1155351.1"/>
    </source>
</evidence>
<dbReference type="Pfam" id="PF15684">
    <property type="entry name" value="AROS"/>
    <property type="match status" value="1"/>
</dbReference>
<organism evidence="7 8">
    <name type="scientific">Acipenser oxyrinchus oxyrinchus</name>
    <dbReference type="NCBI Taxonomy" id="40147"/>
    <lineage>
        <taxon>Eukaryota</taxon>
        <taxon>Metazoa</taxon>
        <taxon>Chordata</taxon>
        <taxon>Craniata</taxon>
        <taxon>Vertebrata</taxon>
        <taxon>Euteleostomi</taxon>
        <taxon>Actinopterygii</taxon>
        <taxon>Chondrostei</taxon>
        <taxon>Acipenseriformes</taxon>
        <taxon>Acipenseridae</taxon>
        <taxon>Acipenser</taxon>
    </lineage>
</organism>
<evidence type="ECO:0000256" key="1">
    <source>
        <dbReference type="ARBA" id="ARBA00004604"/>
    </source>
</evidence>
<feature type="compositionally biased region" description="Basic and acidic residues" evidence="6">
    <location>
        <begin position="120"/>
        <end position="134"/>
    </location>
</feature>
<comment type="subcellular location">
    <subcellularLocation>
        <location evidence="1">Nucleus</location>
        <location evidence="1">Nucleolus</location>
    </subcellularLocation>
</comment>
<comment type="similarity">
    <text evidence="2">Belongs to the AROS family.</text>
</comment>
<keyword evidence="4" id="KW-0539">Nucleus</keyword>